<evidence type="ECO:0000256" key="1">
    <source>
        <dbReference type="SAM" id="Phobius"/>
    </source>
</evidence>
<keyword evidence="1" id="KW-1133">Transmembrane helix</keyword>
<keyword evidence="1" id="KW-0812">Transmembrane</keyword>
<proteinExistence type="predicted"/>
<accession>A0AAV6XI71</accession>
<feature type="transmembrane region" description="Helical" evidence="1">
    <location>
        <begin position="51"/>
        <end position="71"/>
    </location>
</feature>
<reference evidence="2" key="1">
    <citation type="submission" date="2019-10" db="EMBL/GenBank/DDBJ databases">
        <authorList>
            <person name="Zhang R."/>
            <person name="Pan Y."/>
            <person name="Wang J."/>
            <person name="Ma R."/>
            <person name="Yu S."/>
        </authorList>
    </citation>
    <scope>NUCLEOTIDE SEQUENCE</scope>
    <source>
        <strain evidence="2">LA-IB0</strain>
        <tissue evidence="2">Leaf</tissue>
    </source>
</reference>
<feature type="transmembrane region" description="Helical" evidence="1">
    <location>
        <begin position="872"/>
        <end position="894"/>
    </location>
</feature>
<feature type="transmembrane region" description="Helical" evidence="1">
    <location>
        <begin position="229"/>
        <end position="251"/>
    </location>
</feature>
<protein>
    <submittedName>
        <fullName evidence="2">Uncharacterized protein</fullName>
    </submittedName>
</protein>
<feature type="transmembrane region" description="Helical" evidence="1">
    <location>
        <begin position="92"/>
        <end position="111"/>
    </location>
</feature>
<evidence type="ECO:0000313" key="3">
    <source>
        <dbReference type="Proteomes" id="UP000826271"/>
    </source>
</evidence>
<dbReference type="Proteomes" id="UP000826271">
    <property type="component" value="Unassembled WGS sequence"/>
</dbReference>
<comment type="caution">
    <text evidence="2">The sequence shown here is derived from an EMBL/GenBank/DDBJ whole genome shotgun (WGS) entry which is preliminary data.</text>
</comment>
<feature type="transmembrane region" description="Helical" evidence="1">
    <location>
        <begin position="906"/>
        <end position="930"/>
    </location>
</feature>
<dbReference type="PANTHER" id="PTHR35307">
    <property type="entry name" value="PROTEIN, PUTATIVE-RELATED"/>
    <property type="match status" value="1"/>
</dbReference>
<dbReference type="PANTHER" id="PTHR35307:SF3">
    <property type="entry name" value="DUF4220 DOMAIN-CONTAINING PROTEIN"/>
    <property type="match status" value="1"/>
</dbReference>
<keyword evidence="1" id="KW-0472">Membrane</keyword>
<keyword evidence="3" id="KW-1185">Reference proteome</keyword>
<evidence type="ECO:0000313" key="2">
    <source>
        <dbReference type="EMBL" id="KAG8378850.1"/>
    </source>
</evidence>
<gene>
    <name evidence="2" type="ORF">BUALT_Bualt07G0027600</name>
</gene>
<sequence length="1482" mass="167130">MSWSGPSPDTDVEKLLAKPMVCIGMYVAAASLVCTLAMAADTFNGFRSKKYWFPSKYFSLNATSLTLLAVVMKLPVDLTTRMHTATDRLAKVSSLVFMSTAMANFFTSLGSMDDKDILMNVAALGILVITVTSNVFMQIIQVRSLLSGRLAFAEEILAIGSMLLLLVMCSSSALMIPSTKRYLETKYKEMHKSALIEEQVEMGKITTDKLRVLIKKYWIMAETSCLQFVVARSVTCTLSGVISLLISLVLVEAHIRMAREYRILNESKSSYGWSTKWILLTQTTGVIVGTIAPASRWFIAINFRSSNEGSSKSIKSALTVEGYWTQKMVDWKQSSLSFKIRHLKSRKVVHDLRGLILKLCIFAQFLTVLASKLVLLVSVCIISPLITCFKCVRRLKRRERISDSSSSRHQEDVDIKHYVMLLEGEVELPTETLGNICKEINYIIQKGKMHKPKSLLNFLYKSRNFNGVKEFDSHQVPSLHPEDLPYCWSLPVVTLTSIALALPNVEKNNTTCLLNSVTEGLSIMKLVDKNFGRKGSLANIITAANIVWVGVEIYHKWQGKDLHETSLKGKNSKEILEELSNKAEKTVLEFKRDARESHMKNPLNWPTNVIAANSMYRISRTILLTRGVESDKTDGALFEQLSIMIADIMAACLTNLGRVITMRCHSNGIEEREKSVRKAALLLGETEEILGLLQQRELPVLLAPDQAAYIEEWRALFQQENKNNQGSVSMPNAEIDASRSRKEEVALPQRTYLQMPGNSSMYDADVEKQLEAPIPWIGMYVAAASLICTLAMAADTFHGLRSKKFWFPSKFFSLNATSLTLLAVAMKLPVDLTTRMWAVTDRLAKVSSLIFMTTAMGNFMTCLGSMDDKDIFMNVTALAILVITVIVNICVQIFQMRHFLEGRKMFAEEIAASIFMLLLLVMVTSSAILVPATKRYLESKYHEMMKMASDDQLLESMEEGNITFDKLRLMIQKYWVMAATSCPQFVIARSVTCTASGFICLLNALTFIQAEIRNVLEYRTINLTASKYGWSIKWIVLAQTIGVAVGTIAPAFRCFTAIKFKCYEKSTRSFKDEFKIDAYWTQRLVEWKESSLPLQIRNRKWRKILHGTKGLILNLVVRVQILIVLCSKGVVFTSVCFASPIFSCFHCIKGLKNVFNFGTARVHGISESDVVFSELDLSRYVLLLEGEVELPRKIQINICNEVDKLIQTGKSQQPKNLINLLHKIGNFRGLREVGRNQVPSLHSQEPPKCWSLPLVTLTSISIALPNVPKHNVKLLLQSVDEGLFYVKLIEKSLDKKGKLVNSRNAADVIWVGVELYRRWQDKDLHETSLKGRNSKVTLKELSDKAERTIVDFKRDVKDLVMENPHNWPVKVIAANSMYRICERLLRAHEGDSLPTDEGLFDQLSNMIANILAACLTNLVRVIVMKCHRKAIKDKAKSVRQAALLLGETEEILRILEQHRAARSDPAESEYIEKWCSLINQNT</sequence>
<feature type="transmembrane region" description="Helical" evidence="1">
    <location>
        <begin position="373"/>
        <end position="392"/>
    </location>
</feature>
<feature type="transmembrane region" description="Helical" evidence="1">
    <location>
        <begin position="846"/>
        <end position="866"/>
    </location>
</feature>
<feature type="transmembrane region" description="Helical" evidence="1">
    <location>
        <begin position="117"/>
        <end position="136"/>
    </location>
</feature>
<feature type="transmembrane region" description="Helical" evidence="1">
    <location>
        <begin position="774"/>
        <end position="793"/>
    </location>
</feature>
<feature type="transmembrane region" description="Helical" evidence="1">
    <location>
        <begin position="156"/>
        <end position="176"/>
    </location>
</feature>
<dbReference type="EMBL" id="WHWC01000007">
    <property type="protein sequence ID" value="KAG8378850.1"/>
    <property type="molecule type" value="Genomic_DNA"/>
</dbReference>
<feature type="transmembrane region" description="Helical" evidence="1">
    <location>
        <begin position="20"/>
        <end position="39"/>
    </location>
</feature>
<name>A0AAV6XI71_9LAMI</name>
<organism evidence="2 3">
    <name type="scientific">Buddleja alternifolia</name>
    <dbReference type="NCBI Taxonomy" id="168488"/>
    <lineage>
        <taxon>Eukaryota</taxon>
        <taxon>Viridiplantae</taxon>
        <taxon>Streptophyta</taxon>
        <taxon>Embryophyta</taxon>
        <taxon>Tracheophyta</taxon>
        <taxon>Spermatophyta</taxon>
        <taxon>Magnoliopsida</taxon>
        <taxon>eudicotyledons</taxon>
        <taxon>Gunneridae</taxon>
        <taxon>Pentapetalae</taxon>
        <taxon>asterids</taxon>
        <taxon>lamiids</taxon>
        <taxon>Lamiales</taxon>
        <taxon>Scrophulariaceae</taxon>
        <taxon>Buddlejeae</taxon>
        <taxon>Buddleja</taxon>
    </lineage>
</organism>